<dbReference type="Pfam" id="PF13499">
    <property type="entry name" value="EF-hand_7"/>
    <property type="match status" value="1"/>
</dbReference>
<reference evidence="4 5" key="1">
    <citation type="submission" date="2016-11" db="EMBL/GenBank/DDBJ databases">
        <title>The macronuclear genome of Stentor coeruleus: a giant cell with tiny introns.</title>
        <authorList>
            <person name="Slabodnick M."/>
            <person name="Ruby J.G."/>
            <person name="Reiff S.B."/>
            <person name="Swart E.C."/>
            <person name="Gosai S."/>
            <person name="Prabakaran S."/>
            <person name="Witkowska E."/>
            <person name="Larue G.E."/>
            <person name="Fisher S."/>
            <person name="Freeman R.M."/>
            <person name="Gunawardena J."/>
            <person name="Chu W."/>
            <person name="Stover N.A."/>
            <person name="Gregory B.D."/>
            <person name="Nowacki M."/>
            <person name="Derisi J."/>
            <person name="Roy S.W."/>
            <person name="Marshall W.F."/>
            <person name="Sood P."/>
        </authorList>
    </citation>
    <scope>NUCLEOTIDE SEQUENCE [LARGE SCALE GENOMIC DNA]</scope>
    <source>
        <strain evidence="4">WM001</strain>
    </source>
</reference>
<dbReference type="PROSITE" id="PS50011">
    <property type="entry name" value="PROTEIN_KINASE_DOM"/>
    <property type="match status" value="1"/>
</dbReference>
<dbReference type="GO" id="GO:0004672">
    <property type="term" value="F:protein kinase activity"/>
    <property type="evidence" value="ECO:0007669"/>
    <property type="project" value="InterPro"/>
</dbReference>
<dbReference type="EMBL" id="MPUH01000338">
    <property type="protein sequence ID" value="OMJ82504.1"/>
    <property type="molecule type" value="Genomic_DNA"/>
</dbReference>
<name>A0A1R2C0G8_9CILI</name>
<protein>
    <recommendedName>
        <fullName evidence="6">Protein kinase domain-containing protein</fullName>
    </recommendedName>
</protein>
<dbReference type="GO" id="GO:0005509">
    <property type="term" value="F:calcium ion binding"/>
    <property type="evidence" value="ECO:0007669"/>
    <property type="project" value="InterPro"/>
</dbReference>
<evidence type="ECO:0000313" key="4">
    <source>
        <dbReference type="EMBL" id="OMJ82504.1"/>
    </source>
</evidence>
<dbReference type="Gene3D" id="1.10.510.10">
    <property type="entry name" value="Transferase(Phosphotransferase) domain 1"/>
    <property type="match status" value="1"/>
</dbReference>
<comment type="similarity">
    <text evidence="1">Belongs to the protein kinase superfamily. Ser/Thr protein kinase family. CDPK subfamily.</text>
</comment>
<keyword evidence="5" id="KW-1185">Reference proteome</keyword>
<dbReference type="Proteomes" id="UP000187209">
    <property type="component" value="Unassembled WGS sequence"/>
</dbReference>
<accession>A0A1R2C0G8</accession>
<dbReference type="OrthoDB" id="438569at2759"/>
<evidence type="ECO:0008006" key="6">
    <source>
        <dbReference type="Google" id="ProtNLM"/>
    </source>
</evidence>
<dbReference type="InterPro" id="IPR002048">
    <property type="entry name" value="EF_hand_dom"/>
</dbReference>
<feature type="domain" description="EF-hand" evidence="3">
    <location>
        <begin position="348"/>
        <end position="374"/>
    </location>
</feature>
<evidence type="ECO:0000259" key="2">
    <source>
        <dbReference type="PROSITE" id="PS50011"/>
    </source>
</evidence>
<dbReference type="AlphaFoldDB" id="A0A1R2C0G8"/>
<gene>
    <name evidence="4" type="ORF">SteCoe_16791</name>
</gene>
<evidence type="ECO:0000256" key="1">
    <source>
        <dbReference type="ARBA" id="ARBA00024334"/>
    </source>
</evidence>
<evidence type="ECO:0000313" key="5">
    <source>
        <dbReference type="Proteomes" id="UP000187209"/>
    </source>
</evidence>
<dbReference type="InterPro" id="IPR000719">
    <property type="entry name" value="Prot_kinase_dom"/>
</dbReference>
<dbReference type="SUPFAM" id="SSF47473">
    <property type="entry name" value="EF-hand"/>
    <property type="match status" value="1"/>
</dbReference>
<dbReference type="InterPro" id="IPR011992">
    <property type="entry name" value="EF-hand-dom_pair"/>
</dbReference>
<comment type="caution">
    <text evidence="4">The sequence shown here is derived from an EMBL/GenBank/DDBJ whole genome shotgun (WGS) entry which is preliminary data.</text>
</comment>
<sequence length="477" mass="54709">MGCCSTGSIPPPLSQTIPSIPIIPQRSSRRGRVPTNKLTSITQRYEILKALGSGTIGTLFQAKDLNNNEFRAIREVNKSSSFHSVEVFQELTILKKLNHSNILKVYEAIETSRSYYIVLENISGGCLADKYKKDCIEGVISKYIYDMFLGLDYLHKQNIVHCNLSQEYVVLSDNSQNPVLKIIGFTLAQNLSEKKTIDQKQLKYIWASPEILRGEYSEKTDIWSAGVILYYLLTQRSPFPKGSRSMIIDSITTGNVDFSNSNFTSLSNEAQDLIKSMLKVYPEDRPSCEKILKHPWFKISKKMLPLTYNIDKKLLGFTVKYNIATKFMEFIIEQLSLERKDYAILGYFKSLDFNGEGVVSKEETVNIFNQAGISITHEIEIIIENFDEGKNGLIKYWDFMIRLTNWDQEFKKKNLGKIFKAQGEFVNTEILKEVAYGVYDEEWEEFLNQASASRGQITLDDFKKYFKQSISTQEKTS</sequence>
<dbReference type="PROSITE" id="PS50222">
    <property type="entry name" value="EF_HAND_2"/>
    <property type="match status" value="1"/>
</dbReference>
<feature type="domain" description="Protein kinase" evidence="2">
    <location>
        <begin position="45"/>
        <end position="297"/>
    </location>
</feature>
<dbReference type="SUPFAM" id="SSF56112">
    <property type="entry name" value="Protein kinase-like (PK-like)"/>
    <property type="match status" value="1"/>
</dbReference>
<dbReference type="GO" id="GO:0005524">
    <property type="term" value="F:ATP binding"/>
    <property type="evidence" value="ECO:0007669"/>
    <property type="project" value="InterPro"/>
</dbReference>
<organism evidence="4 5">
    <name type="scientific">Stentor coeruleus</name>
    <dbReference type="NCBI Taxonomy" id="5963"/>
    <lineage>
        <taxon>Eukaryota</taxon>
        <taxon>Sar</taxon>
        <taxon>Alveolata</taxon>
        <taxon>Ciliophora</taxon>
        <taxon>Postciliodesmatophora</taxon>
        <taxon>Heterotrichea</taxon>
        <taxon>Heterotrichida</taxon>
        <taxon>Stentoridae</taxon>
        <taxon>Stentor</taxon>
    </lineage>
</organism>
<dbReference type="Gene3D" id="1.10.238.10">
    <property type="entry name" value="EF-hand"/>
    <property type="match status" value="2"/>
</dbReference>
<dbReference type="Gene3D" id="3.30.200.20">
    <property type="entry name" value="Phosphorylase Kinase, domain 1"/>
    <property type="match status" value="1"/>
</dbReference>
<dbReference type="Pfam" id="PF00069">
    <property type="entry name" value="Pkinase"/>
    <property type="match status" value="1"/>
</dbReference>
<dbReference type="PANTHER" id="PTHR24347">
    <property type="entry name" value="SERINE/THREONINE-PROTEIN KINASE"/>
    <property type="match status" value="1"/>
</dbReference>
<proteinExistence type="inferred from homology"/>
<evidence type="ECO:0000259" key="3">
    <source>
        <dbReference type="PROSITE" id="PS50222"/>
    </source>
</evidence>
<dbReference type="InterPro" id="IPR011009">
    <property type="entry name" value="Kinase-like_dom_sf"/>
</dbReference>